<protein>
    <submittedName>
        <fullName evidence="1">Uncharacterized protein</fullName>
    </submittedName>
</protein>
<name>A0A0D0PTE5_KITGR</name>
<dbReference type="RefSeq" id="WP_043912205.1">
    <property type="nucleotide sequence ID" value="NZ_JXZB01000002.1"/>
</dbReference>
<sequence length="111" mass="11804">MGFWPPFAVLVAVAEGAAEAGAAAPVPELSGSQAVRARAEAARAAATVGRLKRMLVFLKRVAVNMGTLAVNRSTPRGPTFTSKIQWMDILPDPMNRITPIRPLTVPLETNP</sequence>
<comment type="caution">
    <text evidence="1">The sequence shown here is derived from an EMBL/GenBank/DDBJ whole genome shotgun (WGS) entry which is preliminary data.</text>
</comment>
<accession>A0A0D0PTE5</accession>
<proteinExistence type="predicted"/>
<keyword evidence="2" id="KW-1185">Reference proteome</keyword>
<evidence type="ECO:0000313" key="2">
    <source>
        <dbReference type="Proteomes" id="UP000032066"/>
    </source>
</evidence>
<dbReference type="EMBL" id="JXZB01000002">
    <property type="protein sequence ID" value="KIQ65829.1"/>
    <property type="molecule type" value="Genomic_DNA"/>
</dbReference>
<dbReference type="AlphaFoldDB" id="A0A0D0PTE5"/>
<dbReference type="Proteomes" id="UP000032066">
    <property type="component" value="Unassembled WGS sequence"/>
</dbReference>
<organism evidence="1 2">
    <name type="scientific">Kitasatospora griseola</name>
    <name type="common">Streptomyces griseolosporeus</name>
    <dbReference type="NCBI Taxonomy" id="2064"/>
    <lineage>
        <taxon>Bacteria</taxon>
        <taxon>Bacillati</taxon>
        <taxon>Actinomycetota</taxon>
        <taxon>Actinomycetes</taxon>
        <taxon>Kitasatosporales</taxon>
        <taxon>Streptomycetaceae</taxon>
        <taxon>Kitasatospora</taxon>
    </lineage>
</organism>
<evidence type="ECO:0000313" key="1">
    <source>
        <dbReference type="EMBL" id="KIQ65829.1"/>
    </source>
</evidence>
<reference evidence="1 2" key="1">
    <citation type="submission" date="2015-02" db="EMBL/GenBank/DDBJ databases">
        <title>Draft genome sequence of Kitasatospora griseola MF730-N6, a bafilomycin, terpentecin and satosporin producer.</title>
        <authorList>
            <person name="Arens J.C."/>
            <person name="Haltli B."/>
            <person name="Kerr R.G."/>
        </authorList>
    </citation>
    <scope>NUCLEOTIDE SEQUENCE [LARGE SCALE GENOMIC DNA]</scope>
    <source>
        <strain evidence="1 2">MF730-N6</strain>
    </source>
</reference>
<dbReference type="PATRIC" id="fig|2064.6.peg.4091"/>
<gene>
    <name evidence="1" type="ORF">TR51_19030</name>
</gene>